<reference evidence="2 3" key="1">
    <citation type="submission" date="2019-12" db="EMBL/GenBank/DDBJ databases">
        <title>Draft genome sequence of the ascomycete Xylaria multiplex DSM 110363.</title>
        <authorList>
            <person name="Buettner E."/>
            <person name="Kellner H."/>
        </authorList>
    </citation>
    <scope>NUCLEOTIDE SEQUENCE [LARGE SCALE GENOMIC DNA]</scope>
    <source>
        <strain evidence="2 3">DSM 110363</strain>
    </source>
</reference>
<dbReference type="Gene3D" id="3.40.630.30">
    <property type="match status" value="1"/>
</dbReference>
<sequence length="234" mass="27168">MALKLQEIDPENDFPALAKCLFESYEDPPQKFFHVFFPIHGTGDEARNEAIKEAADRLKLWHTHDPSSYWQKVVDEETGKIAGGALWNIHQQNPFENPAPSAPTWFPDDGSRRFVEKALENHSRPRAQVAQKPHLYLFIIFTHPDYRRKGVGQQFMDWGIKKADETSVDFYLDSTPYGRPLYEANGFTYLEENINIPKTENPDEKWKEIEDKVGPFTFWLMCRPFSAKKSSEAE</sequence>
<dbReference type="InterPro" id="IPR052523">
    <property type="entry name" value="Trichothecene_AcTrans"/>
</dbReference>
<dbReference type="InterPro" id="IPR016181">
    <property type="entry name" value="Acyl_CoA_acyltransferase"/>
</dbReference>
<organism evidence="2 3">
    <name type="scientific">Xylaria multiplex</name>
    <dbReference type="NCBI Taxonomy" id="323545"/>
    <lineage>
        <taxon>Eukaryota</taxon>
        <taxon>Fungi</taxon>
        <taxon>Dikarya</taxon>
        <taxon>Ascomycota</taxon>
        <taxon>Pezizomycotina</taxon>
        <taxon>Sordariomycetes</taxon>
        <taxon>Xylariomycetidae</taxon>
        <taxon>Xylariales</taxon>
        <taxon>Xylariaceae</taxon>
        <taxon>Xylaria</taxon>
    </lineage>
</organism>
<dbReference type="AlphaFoldDB" id="A0A7C8IKY8"/>
<evidence type="ECO:0000259" key="1">
    <source>
        <dbReference type="PROSITE" id="PS51186"/>
    </source>
</evidence>
<accession>A0A7C8IKY8</accession>
<dbReference type="PANTHER" id="PTHR42791">
    <property type="entry name" value="GNAT FAMILY ACETYLTRANSFERASE"/>
    <property type="match status" value="1"/>
</dbReference>
<dbReference type="EMBL" id="WUBL01000097">
    <property type="protein sequence ID" value="KAF2966100.1"/>
    <property type="molecule type" value="Genomic_DNA"/>
</dbReference>
<dbReference type="PANTHER" id="PTHR42791:SF5">
    <property type="entry name" value="HYPOTHETICAL ACETYLTRANSFERASE (EUROFUNG)"/>
    <property type="match status" value="1"/>
</dbReference>
<gene>
    <name evidence="2" type="ORF">GQX73_g7473</name>
</gene>
<dbReference type="GO" id="GO:0016747">
    <property type="term" value="F:acyltransferase activity, transferring groups other than amino-acyl groups"/>
    <property type="evidence" value="ECO:0007669"/>
    <property type="project" value="InterPro"/>
</dbReference>
<evidence type="ECO:0000313" key="3">
    <source>
        <dbReference type="Proteomes" id="UP000481858"/>
    </source>
</evidence>
<dbReference type="InterPro" id="IPR000182">
    <property type="entry name" value="GNAT_dom"/>
</dbReference>
<dbReference type="OrthoDB" id="410198at2759"/>
<feature type="domain" description="N-acetyltransferase" evidence="1">
    <location>
        <begin position="3"/>
        <end position="208"/>
    </location>
</feature>
<proteinExistence type="predicted"/>
<dbReference type="PROSITE" id="PS51186">
    <property type="entry name" value="GNAT"/>
    <property type="match status" value="1"/>
</dbReference>
<evidence type="ECO:0000313" key="2">
    <source>
        <dbReference type="EMBL" id="KAF2966100.1"/>
    </source>
</evidence>
<name>A0A7C8IKY8_9PEZI</name>
<dbReference type="InParanoid" id="A0A7C8IKY8"/>
<dbReference type="CDD" id="cd04301">
    <property type="entry name" value="NAT_SF"/>
    <property type="match status" value="1"/>
</dbReference>
<keyword evidence="3" id="KW-1185">Reference proteome</keyword>
<dbReference type="SUPFAM" id="SSF55729">
    <property type="entry name" value="Acyl-CoA N-acyltransferases (Nat)"/>
    <property type="match status" value="1"/>
</dbReference>
<dbReference type="Pfam" id="PF00583">
    <property type="entry name" value="Acetyltransf_1"/>
    <property type="match status" value="1"/>
</dbReference>
<comment type="caution">
    <text evidence="2">The sequence shown here is derived from an EMBL/GenBank/DDBJ whole genome shotgun (WGS) entry which is preliminary data.</text>
</comment>
<dbReference type="Proteomes" id="UP000481858">
    <property type="component" value="Unassembled WGS sequence"/>
</dbReference>
<protein>
    <recommendedName>
        <fullName evidence="1">N-acetyltransferase domain-containing protein</fullName>
    </recommendedName>
</protein>